<feature type="non-terminal residue" evidence="2">
    <location>
        <position position="80"/>
    </location>
</feature>
<proteinExistence type="predicted"/>
<reference evidence="2" key="1">
    <citation type="submission" date="2014-12" db="EMBL/GenBank/DDBJ databases">
        <title>Insight into the proteome of Arion vulgaris.</title>
        <authorList>
            <person name="Aradska J."/>
            <person name="Bulat T."/>
            <person name="Smidak R."/>
            <person name="Sarate P."/>
            <person name="Gangsoo J."/>
            <person name="Sialana F."/>
            <person name="Bilban M."/>
            <person name="Lubec G."/>
        </authorList>
    </citation>
    <scope>NUCLEOTIDE SEQUENCE</scope>
    <source>
        <tissue evidence="2">Skin</tissue>
    </source>
</reference>
<organism evidence="2">
    <name type="scientific">Arion vulgaris</name>
    <dbReference type="NCBI Taxonomy" id="1028688"/>
    <lineage>
        <taxon>Eukaryota</taxon>
        <taxon>Metazoa</taxon>
        <taxon>Spiralia</taxon>
        <taxon>Lophotrochozoa</taxon>
        <taxon>Mollusca</taxon>
        <taxon>Gastropoda</taxon>
        <taxon>Heterobranchia</taxon>
        <taxon>Euthyneura</taxon>
        <taxon>Panpulmonata</taxon>
        <taxon>Eupulmonata</taxon>
        <taxon>Stylommatophora</taxon>
        <taxon>Helicina</taxon>
        <taxon>Arionoidea</taxon>
        <taxon>Arionidae</taxon>
        <taxon>Arion</taxon>
    </lineage>
</organism>
<sequence>KKVELLTQEITLLKQQKGELQLSMDTSSKLLSSLNVDIESLKEQNKKSEDSIASYRKKYLFSLKQLSSLSQTLRQQRHSI</sequence>
<evidence type="ECO:0000313" key="2">
    <source>
        <dbReference type="EMBL" id="CEK57758.1"/>
    </source>
</evidence>
<evidence type="ECO:0000256" key="1">
    <source>
        <dbReference type="SAM" id="Coils"/>
    </source>
</evidence>
<dbReference type="AlphaFoldDB" id="A0A0B6YND4"/>
<name>A0A0B6YND4_9EUPU</name>
<feature type="coiled-coil region" evidence="1">
    <location>
        <begin position="31"/>
        <end position="58"/>
    </location>
</feature>
<accession>A0A0B6YND4</accession>
<dbReference type="EMBL" id="HACG01010893">
    <property type="protein sequence ID" value="CEK57758.1"/>
    <property type="molecule type" value="Transcribed_RNA"/>
</dbReference>
<keyword evidence="1" id="KW-0175">Coiled coil</keyword>
<feature type="non-terminal residue" evidence="2">
    <location>
        <position position="1"/>
    </location>
</feature>
<gene>
    <name evidence="2" type="primary">ORF30996</name>
</gene>
<protein>
    <submittedName>
        <fullName evidence="2">Uncharacterized protein</fullName>
    </submittedName>
</protein>